<sequence>MDRPGSALIGSVVVHAAVIGAVVLALMFGAGAPPPRPIVNAVPVSILSEDIVMAGPADAPSEAPANDVAAAPPVEAVEPPPPTPTPVPTPRPPEKAVAPRPTPRPTPPPRPSTPPPAKKRDTPPPRPREDSLDLGALAADRPNRSPNRGTIPPSGQQAAGTAGQTSGPVISSMFEQVYPNWNVFVVCDMEGGDDLRIQFDVTLSQDGRITDGPTLVGARGNQVYQAATAEALRALRATAPFDVPRGFTGGRYRPTFLTARACRGR</sequence>
<feature type="compositionally biased region" description="Polar residues" evidence="1">
    <location>
        <begin position="144"/>
        <end position="167"/>
    </location>
</feature>
<organism evidence="3 4">
    <name type="scientific">Brevundimonas alba</name>
    <dbReference type="NCBI Taxonomy" id="74314"/>
    <lineage>
        <taxon>Bacteria</taxon>
        <taxon>Pseudomonadati</taxon>
        <taxon>Pseudomonadota</taxon>
        <taxon>Alphaproteobacteria</taxon>
        <taxon>Caulobacterales</taxon>
        <taxon>Caulobacteraceae</taxon>
        <taxon>Brevundimonas</taxon>
    </lineage>
</organism>
<evidence type="ECO:0008006" key="5">
    <source>
        <dbReference type="Google" id="ProtNLM"/>
    </source>
</evidence>
<keyword evidence="2" id="KW-1133">Transmembrane helix</keyword>
<evidence type="ECO:0000256" key="2">
    <source>
        <dbReference type="SAM" id="Phobius"/>
    </source>
</evidence>
<feature type="transmembrane region" description="Helical" evidence="2">
    <location>
        <begin position="7"/>
        <end position="30"/>
    </location>
</feature>
<keyword evidence="4" id="KW-1185">Reference proteome</keyword>
<keyword evidence="2" id="KW-0812">Transmembrane</keyword>
<dbReference type="AlphaFoldDB" id="A0A7X5YHR9"/>
<name>A0A7X5YHR9_9CAUL</name>
<feature type="compositionally biased region" description="Pro residues" evidence="1">
    <location>
        <begin position="78"/>
        <end position="91"/>
    </location>
</feature>
<proteinExistence type="predicted"/>
<dbReference type="Proteomes" id="UP000587415">
    <property type="component" value="Unassembled WGS sequence"/>
</dbReference>
<dbReference type="Gene3D" id="3.30.1150.10">
    <property type="match status" value="1"/>
</dbReference>
<reference evidence="3 4" key="1">
    <citation type="submission" date="2020-03" db="EMBL/GenBank/DDBJ databases">
        <title>Genomic Encyclopedia of Type Strains, Phase IV (KMG-IV): sequencing the most valuable type-strain genomes for metagenomic binning, comparative biology and taxonomic classification.</title>
        <authorList>
            <person name="Goeker M."/>
        </authorList>
    </citation>
    <scope>NUCLEOTIDE SEQUENCE [LARGE SCALE GENOMIC DNA]</scope>
    <source>
        <strain evidence="3 4">DSM 4736</strain>
    </source>
</reference>
<feature type="compositionally biased region" description="Pro residues" evidence="1">
    <location>
        <begin position="100"/>
        <end position="116"/>
    </location>
</feature>
<evidence type="ECO:0000256" key="1">
    <source>
        <dbReference type="SAM" id="MobiDB-lite"/>
    </source>
</evidence>
<gene>
    <name evidence="3" type="ORF">GGQ87_000458</name>
</gene>
<feature type="compositionally biased region" description="Basic and acidic residues" evidence="1">
    <location>
        <begin position="118"/>
        <end position="131"/>
    </location>
</feature>
<dbReference type="RefSeq" id="WP_168045102.1">
    <property type="nucleotide sequence ID" value="NZ_JAATJM010000001.1"/>
</dbReference>
<accession>A0A7X5YHR9</accession>
<keyword evidence="2" id="KW-0472">Membrane</keyword>
<feature type="compositionally biased region" description="Low complexity" evidence="1">
    <location>
        <begin position="59"/>
        <end position="77"/>
    </location>
</feature>
<dbReference type="EMBL" id="JAATJM010000001">
    <property type="protein sequence ID" value="NJC40200.1"/>
    <property type="molecule type" value="Genomic_DNA"/>
</dbReference>
<feature type="region of interest" description="Disordered" evidence="1">
    <location>
        <begin position="57"/>
        <end position="167"/>
    </location>
</feature>
<evidence type="ECO:0000313" key="4">
    <source>
        <dbReference type="Proteomes" id="UP000587415"/>
    </source>
</evidence>
<evidence type="ECO:0000313" key="3">
    <source>
        <dbReference type="EMBL" id="NJC40200.1"/>
    </source>
</evidence>
<comment type="caution">
    <text evidence="3">The sequence shown here is derived from an EMBL/GenBank/DDBJ whole genome shotgun (WGS) entry which is preliminary data.</text>
</comment>
<protein>
    <recommendedName>
        <fullName evidence="5">Energy transducer TonB</fullName>
    </recommendedName>
</protein>